<comment type="caution">
    <text evidence="2">The sequence shown here is derived from an EMBL/GenBank/DDBJ whole genome shotgun (WGS) entry which is preliminary data.</text>
</comment>
<dbReference type="SUPFAM" id="SSF52833">
    <property type="entry name" value="Thioredoxin-like"/>
    <property type="match status" value="1"/>
</dbReference>
<dbReference type="Proteomes" id="UP001171916">
    <property type="component" value="Unassembled WGS sequence"/>
</dbReference>
<evidence type="ECO:0000313" key="2">
    <source>
        <dbReference type="EMBL" id="MDN3203000.1"/>
    </source>
</evidence>
<reference evidence="2" key="1">
    <citation type="submission" date="2023-06" db="EMBL/GenBank/DDBJ databases">
        <title>Robiginitalea aurantiacus sp. nov. and Algoriphagus sediminis sp. nov., isolated from coastal sediment.</title>
        <authorList>
            <person name="Zhou Z.Y."/>
            <person name="An J."/>
            <person name="Jia Y.W."/>
            <person name="Du Z.J."/>
        </authorList>
    </citation>
    <scope>NUCLEOTIDE SEQUENCE</scope>
    <source>
        <strain evidence="2">C2-7</strain>
    </source>
</reference>
<evidence type="ECO:0000259" key="1">
    <source>
        <dbReference type="Pfam" id="PF13098"/>
    </source>
</evidence>
<dbReference type="InterPro" id="IPR036249">
    <property type="entry name" value="Thioredoxin-like_sf"/>
</dbReference>
<sequence length="158" mass="18848">MIRERYIVIGILAFFLWTPLRAQEKETVNWLTFEQLEDSLEQNPKKVFLEFVTDWCTYCRKMDRVVFTKTEVIKKLNDEYYAVRFDAESESEIEFGGKTFVNDQVRKSRNPVHQIAQLLASRDNQFVPPTMVILDDEFNVKARYFEYLDSKKLLQALE</sequence>
<keyword evidence="3" id="KW-1185">Reference proteome</keyword>
<dbReference type="PANTHER" id="PTHR32234">
    <property type="entry name" value="THIOL:DISULFIDE INTERCHANGE PROTEIN DSBD"/>
    <property type="match status" value="1"/>
</dbReference>
<proteinExistence type="predicted"/>
<dbReference type="Gene3D" id="3.40.30.10">
    <property type="entry name" value="Glutaredoxin"/>
    <property type="match status" value="1"/>
</dbReference>
<gene>
    <name evidence="2" type="ORF">QVH07_02510</name>
</gene>
<dbReference type="RefSeq" id="WP_289998553.1">
    <property type="nucleotide sequence ID" value="NZ_JAUEPH010000001.1"/>
</dbReference>
<accession>A0ABT7Y902</accession>
<dbReference type="EMBL" id="JAUEPH010000001">
    <property type="protein sequence ID" value="MDN3203000.1"/>
    <property type="molecule type" value="Genomic_DNA"/>
</dbReference>
<organism evidence="2 3">
    <name type="scientific">Algoriphagus sediminis</name>
    <dbReference type="NCBI Taxonomy" id="3057113"/>
    <lineage>
        <taxon>Bacteria</taxon>
        <taxon>Pseudomonadati</taxon>
        <taxon>Bacteroidota</taxon>
        <taxon>Cytophagia</taxon>
        <taxon>Cytophagales</taxon>
        <taxon>Cyclobacteriaceae</taxon>
        <taxon>Algoriphagus</taxon>
    </lineage>
</organism>
<name>A0ABT7Y902_9BACT</name>
<dbReference type="Pfam" id="PF13098">
    <property type="entry name" value="Thioredoxin_2"/>
    <property type="match status" value="1"/>
</dbReference>
<feature type="domain" description="Thioredoxin-like fold" evidence="1">
    <location>
        <begin position="41"/>
        <end position="157"/>
    </location>
</feature>
<protein>
    <submittedName>
        <fullName evidence="2">Thioredoxin family protein</fullName>
    </submittedName>
</protein>
<evidence type="ECO:0000313" key="3">
    <source>
        <dbReference type="Proteomes" id="UP001171916"/>
    </source>
</evidence>
<dbReference type="PANTHER" id="PTHR32234:SF0">
    <property type="entry name" value="THIOL:DISULFIDE INTERCHANGE PROTEIN DSBD"/>
    <property type="match status" value="1"/>
</dbReference>
<dbReference type="InterPro" id="IPR012336">
    <property type="entry name" value="Thioredoxin-like_fold"/>
</dbReference>